<accession>A0ABY1LBD4</accession>
<keyword evidence="2" id="KW-1185">Reference proteome</keyword>
<organism evidence="1 2">
    <name type="scientific">Chryseobacterium balustinum</name>
    <dbReference type="NCBI Taxonomy" id="246"/>
    <lineage>
        <taxon>Bacteria</taxon>
        <taxon>Pseudomonadati</taxon>
        <taxon>Bacteroidota</taxon>
        <taxon>Flavobacteriia</taxon>
        <taxon>Flavobacteriales</taxon>
        <taxon>Weeksellaceae</taxon>
        <taxon>Chryseobacterium group</taxon>
        <taxon>Chryseobacterium</taxon>
    </lineage>
</organism>
<evidence type="ECO:0000313" key="2">
    <source>
        <dbReference type="Proteomes" id="UP000190669"/>
    </source>
</evidence>
<dbReference type="EMBL" id="FUZE01000015">
    <property type="protein sequence ID" value="SKB93836.1"/>
    <property type="molecule type" value="Genomic_DNA"/>
</dbReference>
<proteinExistence type="predicted"/>
<comment type="caution">
    <text evidence="1">The sequence shown here is derived from an EMBL/GenBank/DDBJ whole genome shotgun (WGS) entry which is preliminary data.</text>
</comment>
<name>A0ABY1LBD4_9FLAO</name>
<dbReference type="Proteomes" id="UP000190669">
    <property type="component" value="Unassembled WGS sequence"/>
</dbReference>
<protein>
    <recommendedName>
        <fullName evidence="3">Response regulator</fullName>
    </recommendedName>
</protein>
<reference evidence="1 2" key="1">
    <citation type="submission" date="2017-02" db="EMBL/GenBank/DDBJ databases">
        <authorList>
            <person name="Varghese N."/>
            <person name="Submissions S."/>
        </authorList>
    </citation>
    <scope>NUCLEOTIDE SEQUENCE [LARGE SCALE GENOMIC DNA]</scope>
    <source>
        <strain evidence="1 2">DSM 16775</strain>
    </source>
</reference>
<evidence type="ECO:0000313" key="1">
    <source>
        <dbReference type="EMBL" id="SKB93836.1"/>
    </source>
</evidence>
<evidence type="ECO:0008006" key="3">
    <source>
        <dbReference type="Google" id="ProtNLM"/>
    </source>
</evidence>
<sequence length="217" mass="25597">MIYLFEDRKGRMLQYISEGINNPVLKEAIFDCSDENIDQYIDDNFKDATCILFHKSYNFPNRRITSDLVKENFLRKKIPFVYFSGGLKNNLLIDKQVYTGNVDSGDMYNNLSLFLEQNNKNKSINIPLLIYGKRYLLNSLLELQNRIIKYLFDKPDNQTLDDDDLDEIEDIIYTRINEPELAVDKSKLMKWIKNKIGKEEIKVEILKSQIEKLIGKY</sequence>
<gene>
    <name evidence="1" type="ORF">SAMN05421800_11542</name>
</gene>
<dbReference type="RefSeq" id="WP_079466072.1">
    <property type="nucleotide sequence ID" value="NZ_CP033935.1"/>
</dbReference>